<comment type="subcellular location">
    <subcellularLocation>
        <location evidence="1">Secreted</location>
        <location evidence="1">Cell wall</location>
    </subcellularLocation>
</comment>
<accession>A0A919G0D9</accession>
<feature type="region of interest" description="Disordered" evidence="8">
    <location>
        <begin position="135"/>
        <end position="206"/>
    </location>
</feature>
<keyword evidence="9" id="KW-0812">Transmembrane</keyword>
<dbReference type="PROSITE" id="PS51884">
    <property type="entry name" value="CHAPLIN"/>
    <property type="match status" value="2"/>
</dbReference>
<keyword evidence="5" id="KW-0130">Cell adhesion</keyword>
<keyword evidence="3" id="KW-0964">Secreted</keyword>
<comment type="caution">
    <text evidence="12">The sequence shown here is derived from an EMBL/GenBank/DDBJ whole genome shotgun (WGS) entry which is preliminary data.</text>
</comment>
<evidence type="ECO:0000313" key="12">
    <source>
        <dbReference type="EMBL" id="GHH75288.1"/>
    </source>
</evidence>
<gene>
    <name evidence="12" type="ORF">GCM10018793_18250</name>
</gene>
<dbReference type="Pfam" id="PF03777">
    <property type="entry name" value="ChpA-C"/>
    <property type="match status" value="2"/>
</dbReference>
<evidence type="ECO:0000256" key="2">
    <source>
        <dbReference type="ARBA" id="ARBA00022512"/>
    </source>
</evidence>
<feature type="transmembrane region" description="Helical" evidence="9">
    <location>
        <begin position="209"/>
        <end position="230"/>
    </location>
</feature>
<feature type="domain" description="Chaplin" evidence="11">
    <location>
        <begin position="39"/>
        <end position="79"/>
    </location>
</feature>
<evidence type="ECO:0000259" key="11">
    <source>
        <dbReference type="PROSITE" id="PS51884"/>
    </source>
</evidence>
<feature type="domain" description="Chaplin" evidence="11">
    <location>
        <begin position="103"/>
        <end position="143"/>
    </location>
</feature>
<evidence type="ECO:0000256" key="6">
    <source>
        <dbReference type="ARBA" id="ARBA00023087"/>
    </source>
</evidence>
<feature type="compositionally biased region" description="Polar residues" evidence="8">
    <location>
        <begin position="192"/>
        <end position="205"/>
    </location>
</feature>
<feature type="signal peptide" evidence="10">
    <location>
        <begin position="1"/>
        <end position="28"/>
    </location>
</feature>
<dbReference type="Proteomes" id="UP000603708">
    <property type="component" value="Unassembled WGS sequence"/>
</dbReference>
<evidence type="ECO:0000256" key="9">
    <source>
        <dbReference type="SAM" id="Phobius"/>
    </source>
</evidence>
<organism evidence="12 13">
    <name type="scientific">Streptomyces sulfonofaciens</name>
    <dbReference type="NCBI Taxonomy" id="68272"/>
    <lineage>
        <taxon>Bacteria</taxon>
        <taxon>Bacillati</taxon>
        <taxon>Actinomycetota</taxon>
        <taxon>Actinomycetes</taxon>
        <taxon>Kitasatosporales</taxon>
        <taxon>Streptomycetaceae</taxon>
        <taxon>Streptomyces</taxon>
    </lineage>
</organism>
<sequence length="237" mass="22816">MRQVMRKGLITVAAATGVLAATGGFAHADSHASGAAAGSPGVVSGNTVQVPVNIAPNVCGNAVTVLGVLNSATDNRCGGSSGSSGQGSSSGGESSASGQTGDSPGVGSGNNVQVPVDVSPNVCGNSVDVIGLGGANENNCGGDQGGGIELPPPVEPPVEPPTQPDEPDQPGTPEQPSKPHQPAKPADHEPQGSVSQPAGSEQLAETGSALPLSATLTVGGGALLAGAVLYRKARARA</sequence>
<keyword evidence="9" id="KW-0472">Membrane</keyword>
<evidence type="ECO:0000256" key="5">
    <source>
        <dbReference type="ARBA" id="ARBA00022889"/>
    </source>
</evidence>
<reference evidence="12" key="1">
    <citation type="journal article" date="2014" name="Int. J. Syst. Evol. Microbiol.">
        <title>Complete genome sequence of Corynebacterium casei LMG S-19264T (=DSM 44701T), isolated from a smear-ripened cheese.</title>
        <authorList>
            <consortium name="US DOE Joint Genome Institute (JGI-PGF)"/>
            <person name="Walter F."/>
            <person name="Albersmeier A."/>
            <person name="Kalinowski J."/>
            <person name="Ruckert C."/>
        </authorList>
    </citation>
    <scope>NUCLEOTIDE SEQUENCE</scope>
    <source>
        <strain evidence="12">JCM 5069</strain>
    </source>
</reference>
<feature type="compositionally biased region" description="Gly residues" evidence="8">
    <location>
        <begin position="79"/>
        <end position="90"/>
    </location>
</feature>
<evidence type="ECO:0000256" key="1">
    <source>
        <dbReference type="ARBA" id="ARBA00004191"/>
    </source>
</evidence>
<reference evidence="12" key="2">
    <citation type="submission" date="2020-09" db="EMBL/GenBank/DDBJ databases">
        <authorList>
            <person name="Sun Q."/>
            <person name="Ohkuma M."/>
        </authorList>
    </citation>
    <scope>NUCLEOTIDE SEQUENCE</scope>
    <source>
        <strain evidence="12">JCM 5069</strain>
    </source>
</reference>
<name>A0A919G0D9_9ACTN</name>
<protein>
    <recommendedName>
        <fullName evidence="11">Chaplin domain-containing protein</fullName>
    </recommendedName>
</protein>
<evidence type="ECO:0000256" key="4">
    <source>
        <dbReference type="ARBA" id="ARBA00022729"/>
    </source>
</evidence>
<keyword evidence="6 7" id="KW-0034">Amyloid</keyword>
<dbReference type="EMBL" id="BNCD01000004">
    <property type="protein sequence ID" value="GHH75288.1"/>
    <property type="molecule type" value="Genomic_DNA"/>
</dbReference>
<feature type="compositionally biased region" description="Pro residues" evidence="8">
    <location>
        <begin position="150"/>
        <end position="164"/>
    </location>
</feature>
<dbReference type="RefSeq" id="WP_189930418.1">
    <property type="nucleotide sequence ID" value="NZ_BNCD01000004.1"/>
</dbReference>
<evidence type="ECO:0000256" key="8">
    <source>
        <dbReference type="SAM" id="MobiDB-lite"/>
    </source>
</evidence>
<keyword evidence="4 10" id="KW-0732">Signal</keyword>
<evidence type="ECO:0000256" key="7">
    <source>
        <dbReference type="PROSITE-ProRule" id="PRU01232"/>
    </source>
</evidence>
<evidence type="ECO:0000313" key="13">
    <source>
        <dbReference type="Proteomes" id="UP000603708"/>
    </source>
</evidence>
<dbReference type="InterPro" id="IPR005528">
    <property type="entry name" value="ChpA-H"/>
</dbReference>
<evidence type="ECO:0000256" key="3">
    <source>
        <dbReference type="ARBA" id="ARBA00022525"/>
    </source>
</evidence>
<proteinExistence type="predicted"/>
<dbReference type="AlphaFoldDB" id="A0A919G0D9"/>
<dbReference type="GO" id="GO:0007155">
    <property type="term" value="P:cell adhesion"/>
    <property type="evidence" value="ECO:0007669"/>
    <property type="project" value="UniProtKB-KW"/>
</dbReference>
<keyword evidence="13" id="KW-1185">Reference proteome</keyword>
<feature type="region of interest" description="Disordered" evidence="8">
    <location>
        <begin position="75"/>
        <end position="119"/>
    </location>
</feature>
<feature type="chain" id="PRO_5037389770" description="Chaplin domain-containing protein" evidence="10">
    <location>
        <begin position="29"/>
        <end position="237"/>
    </location>
</feature>
<keyword evidence="2" id="KW-0134">Cell wall</keyword>
<keyword evidence="9" id="KW-1133">Transmembrane helix</keyword>
<evidence type="ECO:0000256" key="10">
    <source>
        <dbReference type="SAM" id="SignalP"/>
    </source>
</evidence>